<dbReference type="Proteomes" id="UP000184290">
    <property type="component" value="Unassembled WGS sequence"/>
</dbReference>
<protein>
    <submittedName>
        <fullName evidence="2">Uncharacterized protein</fullName>
    </submittedName>
</protein>
<evidence type="ECO:0000313" key="3">
    <source>
        <dbReference type="Proteomes" id="UP000184290"/>
    </source>
</evidence>
<dbReference type="RefSeq" id="WP_156417295.1">
    <property type="nucleotide sequence ID" value="NZ_FQZC01000004.1"/>
</dbReference>
<evidence type="ECO:0000313" key="2">
    <source>
        <dbReference type="EMBL" id="SHJ68467.1"/>
    </source>
</evidence>
<dbReference type="EMBL" id="FQZC01000004">
    <property type="protein sequence ID" value="SHJ68467.1"/>
    <property type="molecule type" value="Genomic_DNA"/>
</dbReference>
<reference evidence="2 3" key="1">
    <citation type="submission" date="2016-11" db="EMBL/GenBank/DDBJ databases">
        <authorList>
            <person name="Varghese N."/>
            <person name="Submissions S."/>
        </authorList>
    </citation>
    <scope>NUCLEOTIDE SEQUENCE [LARGE SCALE GENOMIC DNA]</scope>
    <source>
        <strain evidence="2 3">DSM 21988</strain>
    </source>
</reference>
<organism evidence="2 3">
    <name type="scientific">Aureimonas altamirensis DSM 21988</name>
    <dbReference type="NCBI Taxonomy" id="1121026"/>
    <lineage>
        <taxon>Bacteria</taxon>
        <taxon>Pseudomonadati</taxon>
        <taxon>Pseudomonadota</taxon>
        <taxon>Alphaproteobacteria</taxon>
        <taxon>Hyphomicrobiales</taxon>
        <taxon>Aurantimonadaceae</taxon>
        <taxon>Aureimonas</taxon>
    </lineage>
</organism>
<proteinExistence type="predicted"/>
<name>A0ABY1INN3_9HYPH</name>
<keyword evidence="1" id="KW-1133">Transmembrane helix</keyword>
<feature type="transmembrane region" description="Helical" evidence="1">
    <location>
        <begin position="33"/>
        <end position="51"/>
    </location>
</feature>
<evidence type="ECO:0000256" key="1">
    <source>
        <dbReference type="SAM" id="Phobius"/>
    </source>
</evidence>
<accession>A0ABY1INN3</accession>
<keyword evidence="3" id="KW-1185">Reference proteome</keyword>
<dbReference type="Pfam" id="PF11752">
    <property type="entry name" value="DUF3309"/>
    <property type="match status" value="1"/>
</dbReference>
<keyword evidence="1" id="KW-0472">Membrane</keyword>
<sequence>MSFGAIVNLAALLLFIAAWPVWPWSRTLSPRPAIVAGIVLTIAVLAWVTQII</sequence>
<keyword evidence="1" id="KW-0812">Transmembrane</keyword>
<gene>
    <name evidence="2" type="ORF">SAMN02745911_2997</name>
</gene>
<dbReference type="InterPro" id="IPR021738">
    <property type="entry name" value="DUF3309"/>
</dbReference>
<comment type="caution">
    <text evidence="2">The sequence shown here is derived from an EMBL/GenBank/DDBJ whole genome shotgun (WGS) entry which is preliminary data.</text>
</comment>